<dbReference type="EMBL" id="AJSR01000737">
    <property type="protein sequence ID" value="EKM32433.1"/>
    <property type="molecule type" value="Genomic_DNA"/>
</dbReference>
<evidence type="ECO:0000313" key="2">
    <source>
        <dbReference type="Proteomes" id="UP000008367"/>
    </source>
</evidence>
<organism evidence="1 2">
    <name type="scientific">Vibrio harveyi</name>
    <name type="common">Beneckea harveyi</name>
    <dbReference type="NCBI Taxonomy" id="669"/>
    <lineage>
        <taxon>Bacteria</taxon>
        <taxon>Pseudomonadati</taxon>
        <taxon>Pseudomonadota</taxon>
        <taxon>Gammaproteobacteria</taxon>
        <taxon>Vibrionales</taxon>
        <taxon>Vibrionaceae</taxon>
        <taxon>Vibrio</taxon>
    </lineage>
</organism>
<name>A0A454D174_VIBHA</name>
<comment type="caution">
    <text evidence="1">The sequence shown here is derived from an EMBL/GenBank/DDBJ whole genome shotgun (WGS) entry which is preliminary data.</text>
</comment>
<evidence type="ECO:0000313" key="1">
    <source>
        <dbReference type="EMBL" id="EKM32433.1"/>
    </source>
</evidence>
<sequence length="10" mass="1266">LTYVTKKRTR</sequence>
<proteinExistence type="predicted"/>
<accession>A0A454D174</accession>
<gene>
    <name evidence="1" type="ORF">VCHENC02_2010B</name>
</gene>
<feature type="non-terminal residue" evidence="1">
    <location>
        <position position="1"/>
    </location>
</feature>
<reference evidence="1 2" key="1">
    <citation type="submission" date="2012-10" db="EMBL/GenBank/DDBJ databases">
        <title>Genome sequence of Vibrio Cholerae HENC-02.</title>
        <authorList>
            <person name="Eppinger M."/>
            <person name="Hasan N.A."/>
            <person name="Sengamalay N."/>
            <person name="Hine E."/>
            <person name="Su Q."/>
            <person name="Daugherty S.C."/>
            <person name="Young S."/>
            <person name="Sadzewicz L."/>
            <person name="Tallon L."/>
            <person name="Cebula T.A."/>
            <person name="Ravel J."/>
            <person name="Colwell R.R."/>
        </authorList>
    </citation>
    <scope>NUCLEOTIDE SEQUENCE [LARGE SCALE GENOMIC DNA]</scope>
    <source>
        <strain evidence="1 2">HENC-02</strain>
    </source>
</reference>
<protein>
    <submittedName>
        <fullName evidence="1">Uncharacterized protein</fullName>
    </submittedName>
</protein>
<dbReference type="Proteomes" id="UP000008367">
    <property type="component" value="Unassembled WGS sequence"/>
</dbReference>